<dbReference type="EMBL" id="BLXT01006721">
    <property type="protein sequence ID" value="GFO33010.1"/>
    <property type="molecule type" value="Genomic_DNA"/>
</dbReference>
<organism evidence="2 3">
    <name type="scientific">Plakobranchus ocellatus</name>
    <dbReference type="NCBI Taxonomy" id="259542"/>
    <lineage>
        <taxon>Eukaryota</taxon>
        <taxon>Metazoa</taxon>
        <taxon>Spiralia</taxon>
        <taxon>Lophotrochozoa</taxon>
        <taxon>Mollusca</taxon>
        <taxon>Gastropoda</taxon>
        <taxon>Heterobranchia</taxon>
        <taxon>Euthyneura</taxon>
        <taxon>Panpulmonata</taxon>
        <taxon>Sacoglossa</taxon>
        <taxon>Placobranchoidea</taxon>
        <taxon>Plakobranchidae</taxon>
        <taxon>Plakobranchus</taxon>
    </lineage>
</organism>
<dbReference type="Proteomes" id="UP000735302">
    <property type="component" value="Unassembled WGS sequence"/>
</dbReference>
<accession>A0AAV4CJE7</accession>
<sequence length="465" mass="51175">MAETSPRRMEQLLDALTDNFVESTNTYVSVVKAAIRGENHDTAVEIFQSAVVFLSQDLPDPTCQRSDSHTRHKANFTDEVKSLKDKIHALEKQIEENRLEVQKNCSSLEIKVDTSAASMRNKVLHLHSKLDHLKHNVQVLDSKTRESLKDLSEVSKENGNALKGLQKLQYLLKQKIQAAAATVTPPLTAASAAAIARPLKDVRQRENFSAAMNADQYIPNIVDAKLLAGGKLVLADSSNICIKLFNIQGKHLCSLKSKSNPCRLAVLDSSGTSNIHTVAFIMPYSQCIDILEVENENMTIKRTLQMPRMYDKVAAVNKQALAVGYLSGSGIDLLDMEEQDLRQICSSIDPLYMDVTQDGDLVCATVNHKIARVQVDSGLVAFDKPVPQINRLSALTIASDGSLLVIDYSSKTLHLVSSEGTWTKQLWSVPSDTDQGGQLWSVSMDGSVCVCVTERGSVYILDCVY</sequence>
<evidence type="ECO:0000313" key="2">
    <source>
        <dbReference type="EMBL" id="GFO33010.1"/>
    </source>
</evidence>
<gene>
    <name evidence="2" type="ORF">PoB_005951500</name>
</gene>
<dbReference type="AlphaFoldDB" id="A0AAV4CJE7"/>
<name>A0AAV4CJE7_9GAST</name>
<evidence type="ECO:0000256" key="1">
    <source>
        <dbReference type="SAM" id="Coils"/>
    </source>
</evidence>
<proteinExistence type="predicted"/>
<reference evidence="2 3" key="1">
    <citation type="journal article" date="2021" name="Elife">
        <title>Chloroplast acquisition without the gene transfer in kleptoplastic sea slugs, Plakobranchus ocellatus.</title>
        <authorList>
            <person name="Maeda T."/>
            <person name="Takahashi S."/>
            <person name="Yoshida T."/>
            <person name="Shimamura S."/>
            <person name="Takaki Y."/>
            <person name="Nagai Y."/>
            <person name="Toyoda A."/>
            <person name="Suzuki Y."/>
            <person name="Arimoto A."/>
            <person name="Ishii H."/>
            <person name="Satoh N."/>
            <person name="Nishiyama T."/>
            <person name="Hasebe M."/>
            <person name="Maruyama T."/>
            <person name="Minagawa J."/>
            <person name="Obokata J."/>
            <person name="Shigenobu S."/>
        </authorList>
    </citation>
    <scope>NUCLEOTIDE SEQUENCE [LARGE SCALE GENOMIC DNA]</scope>
</reference>
<keyword evidence="3" id="KW-1185">Reference proteome</keyword>
<dbReference type="SUPFAM" id="SSF101908">
    <property type="entry name" value="Putative isomerase YbhE"/>
    <property type="match status" value="1"/>
</dbReference>
<comment type="caution">
    <text evidence="2">The sequence shown here is derived from an EMBL/GenBank/DDBJ whole genome shotgun (WGS) entry which is preliminary data.</text>
</comment>
<feature type="coiled-coil region" evidence="1">
    <location>
        <begin position="73"/>
        <end position="100"/>
    </location>
</feature>
<evidence type="ECO:0000313" key="3">
    <source>
        <dbReference type="Proteomes" id="UP000735302"/>
    </source>
</evidence>
<keyword evidence="1" id="KW-0175">Coiled coil</keyword>
<protein>
    <submittedName>
        <fullName evidence="2">Uncharacterized protein</fullName>
    </submittedName>
</protein>